<dbReference type="OrthoDB" id="8183030at2759"/>
<evidence type="ECO:0000256" key="5">
    <source>
        <dbReference type="ARBA" id="ARBA00022833"/>
    </source>
</evidence>
<feature type="region of interest" description="Disordered" evidence="12">
    <location>
        <begin position="406"/>
        <end position="457"/>
    </location>
</feature>
<accession>A0A8K0CA61</accession>
<dbReference type="InterPro" id="IPR035500">
    <property type="entry name" value="NHR-like_dom_sf"/>
</dbReference>
<keyword evidence="9 11" id="KW-0675">Receptor</keyword>
<dbReference type="PRINTS" id="PR00047">
    <property type="entry name" value="STROIDFINGER"/>
</dbReference>
<dbReference type="Proteomes" id="UP000801492">
    <property type="component" value="Unassembled WGS sequence"/>
</dbReference>
<evidence type="ECO:0000313" key="16">
    <source>
        <dbReference type="Proteomes" id="UP000801492"/>
    </source>
</evidence>
<dbReference type="InterPro" id="IPR001628">
    <property type="entry name" value="Znf_hrmn_rcpt"/>
</dbReference>
<evidence type="ECO:0000256" key="9">
    <source>
        <dbReference type="ARBA" id="ARBA00023170"/>
    </source>
</evidence>
<dbReference type="PROSITE" id="PS00031">
    <property type="entry name" value="NUCLEAR_REC_DBD_1"/>
    <property type="match status" value="1"/>
</dbReference>
<dbReference type="GO" id="GO:0005634">
    <property type="term" value="C:nucleus"/>
    <property type="evidence" value="ECO:0007669"/>
    <property type="project" value="UniProtKB-SubCell"/>
</dbReference>
<evidence type="ECO:0000256" key="7">
    <source>
        <dbReference type="ARBA" id="ARBA00023125"/>
    </source>
</evidence>
<sequence>MEQQQVLMVINHAEASVIVPTASIVAHTQNADSEMTMSSSSSLAASLNSSGAPSAAAMSQHCAICGDRATGKHYGAASCDGCKGFFRRSVRKNHQYTCRFSRNCVVDKDKRNQCRYCRLKKCFKAGMKKEAVQNERDRISCRRPSYEDNSQGNGLSVSSLLNAEMLSRQVGAALEQMGSSPVNDYDLSNKQLASINDVCDSMKQQLLILVEWAKYIPAFTELQLDDQVALLRAHAGEHLLLGLARRSMHLKDILLLGNNCIITKHSPVVVLPDSRIAPDLDISRVGIRIMDELVKPMTEVQVDDTEFACLKAIVFFDPNAKGLSEPQRIKALRYQIQVNLEDYISDRQYDSRGRFGELLLTLPALQSITWQMIEQIQFAKLFGVAHIDNLLQEMLLGGATIDTIGQPSVMPPTSNQSYQSTHSDSSDDPSTPPCTTQCHSPSDQFLPNGNLSSPSSLVSDGNSNVLIVRDIGHIGDDTYPIPFKQEPKLEADHTF</sequence>
<evidence type="ECO:0000259" key="14">
    <source>
        <dbReference type="PROSITE" id="PS51843"/>
    </source>
</evidence>
<keyword evidence="16" id="KW-1185">Reference proteome</keyword>
<dbReference type="InterPro" id="IPR001723">
    <property type="entry name" value="Nuclear_hrmn_rcpt"/>
</dbReference>
<evidence type="ECO:0000256" key="12">
    <source>
        <dbReference type="SAM" id="MobiDB-lite"/>
    </source>
</evidence>
<dbReference type="Pfam" id="PF00104">
    <property type="entry name" value="Hormone_recep"/>
    <property type="match status" value="1"/>
</dbReference>
<keyword evidence="5 11" id="KW-0862">Zinc</keyword>
<evidence type="ECO:0000256" key="3">
    <source>
        <dbReference type="ARBA" id="ARBA00022723"/>
    </source>
</evidence>
<dbReference type="Pfam" id="PF00105">
    <property type="entry name" value="zf-C4"/>
    <property type="match status" value="1"/>
</dbReference>
<dbReference type="PANTHER" id="PTHR24083">
    <property type="entry name" value="NUCLEAR HORMONE RECEPTOR"/>
    <property type="match status" value="1"/>
</dbReference>
<keyword evidence="7 11" id="KW-0238">DNA-binding</keyword>
<evidence type="ECO:0008006" key="17">
    <source>
        <dbReference type="Google" id="ProtNLM"/>
    </source>
</evidence>
<dbReference type="GO" id="GO:0008270">
    <property type="term" value="F:zinc ion binding"/>
    <property type="evidence" value="ECO:0007669"/>
    <property type="project" value="UniProtKB-KW"/>
</dbReference>
<name>A0A8K0CA61_IGNLU</name>
<dbReference type="InterPro" id="IPR000536">
    <property type="entry name" value="Nucl_hrmn_rcpt_lig-bd"/>
</dbReference>
<feature type="domain" description="Nuclear receptor" evidence="13">
    <location>
        <begin position="59"/>
        <end position="134"/>
    </location>
</feature>
<dbReference type="InterPro" id="IPR050274">
    <property type="entry name" value="Nuclear_hormone_rcpt_NR2"/>
</dbReference>
<keyword evidence="6 11" id="KW-0805">Transcription regulation</keyword>
<keyword evidence="3 11" id="KW-0479">Metal-binding</keyword>
<comment type="subcellular location">
    <subcellularLocation>
        <location evidence="1 11">Nucleus</location>
    </subcellularLocation>
</comment>
<evidence type="ECO:0000313" key="15">
    <source>
        <dbReference type="EMBL" id="KAF2881561.1"/>
    </source>
</evidence>
<keyword evidence="4 11" id="KW-0863">Zinc-finger</keyword>
<dbReference type="GO" id="GO:0003707">
    <property type="term" value="F:nuclear steroid receptor activity"/>
    <property type="evidence" value="ECO:0007669"/>
    <property type="project" value="InterPro"/>
</dbReference>
<dbReference type="CDD" id="cd06960">
    <property type="entry name" value="NR_DBD_HNF4A"/>
    <property type="match status" value="1"/>
</dbReference>
<dbReference type="PROSITE" id="PS51843">
    <property type="entry name" value="NR_LBD"/>
    <property type="match status" value="1"/>
</dbReference>
<dbReference type="FunFam" id="1.10.565.10:FF:000026">
    <property type="entry name" value="Hepatocyte nuclear factor 4"/>
    <property type="match status" value="1"/>
</dbReference>
<evidence type="ECO:0000256" key="1">
    <source>
        <dbReference type="ARBA" id="ARBA00004123"/>
    </source>
</evidence>
<dbReference type="FunFam" id="3.30.50.10:FF:000012">
    <property type="entry name" value="Hepatocyte nuclear factor 4, alpha"/>
    <property type="match status" value="1"/>
</dbReference>
<evidence type="ECO:0000256" key="4">
    <source>
        <dbReference type="ARBA" id="ARBA00022771"/>
    </source>
</evidence>
<evidence type="ECO:0000256" key="6">
    <source>
        <dbReference type="ARBA" id="ARBA00023015"/>
    </source>
</evidence>
<evidence type="ECO:0000256" key="11">
    <source>
        <dbReference type="RuleBase" id="RU004334"/>
    </source>
</evidence>
<evidence type="ECO:0000256" key="10">
    <source>
        <dbReference type="ARBA" id="ARBA00023242"/>
    </source>
</evidence>
<dbReference type="InterPro" id="IPR013088">
    <property type="entry name" value="Znf_NHR/GATA"/>
</dbReference>
<dbReference type="SMART" id="SM00430">
    <property type="entry name" value="HOLI"/>
    <property type="match status" value="1"/>
</dbReference>
<dbReference type="CDD" id="cd06931">
    <property type="entry name" value="NR_LBD_HNF4_like"/>
    <property type="match status" value="1"/>
</dbReference>
<reference evidence="15" key="1">
    <citation type="submission" date="2019-08" db="EMBL/GenBank/DDBJ databases">
        <title>The genome of the North American firefly Photinus pyralis.</title>
        <authorList>
            <consortium name="Photinus pyralis genome working group"/>
            <person name="Fallon T.R."/>
            <person name="Sander Lower S.E."/>
            <person name="Weng J.-K."/>
        </authorList>
    </citation>
    <scope>NUCLEOTIDE SEQUENCE</scope>
    <source>
        <strain evidence="15">TRF0915ILg1</strain>
        <tissue evidence="15">Whole body</tissue>
    </source>
</reference>
<dbReference type="InterPro" id="IPR049636">
    <property type="entry name" value="HNF4-like_DBD"/>
</dbReference>
<proteinExistence type="inferred from homology"/>
<dbReference type="Gene3D" id="1.10.565.10">
    <property type="entry name" value="Retinoid X Receptor"/>
    <property type="match status" value="1"/>
</dbReference>
<dbReference type="GO" id="GO:0000978">
    <property type="term" value="F:RNA polymerase II cis-regulatory region sequence-specific DNA binding"/>
    <property type="evidence" value="ECO:0007669"/>
    <property type="project" value="InterPro"/>
</dbReference>
<feature type="compositionally biased region" description="Low complexity" evidence="12">
    <location>
        <begin position="446"/>
        <end position="457"/>
    </location>
</feature>
<dbReference type="SMART" id="SM00399">
    <property type="entry name" value="ZnF_C4"/>
    <property type="match status" value="1"/>
</dbReference>
<feature type="domain" description="NR LBD" evidence="14">
    <location>
        <begin position="152"/>
        <end position="398"/>
    </location>
</feature>
<keyword evidence="8 11" id="KW-0804">Transcription</keyword>
<organism evidence="15 16">
    <name type="scientific">Ignelater luminosus</name>
    <name type="common">Cucubano</name>
    <name type="synonym">Pyrophorus luminosus</name>
    <dbReference type="NCBI Taxonomy" id="2038154"/>
    <lineage>
        <taxon>Eukaryota</taxon>
        <taxon>Metazoa</taxon>
        <taxon>Ecdysozoa</taxon>
        <taxon>Arthropoda</taxon>
        <taxon>Hexapoda</taxon>
        <taxon>Insecta</taxon>
        <taxon>Pterygota</taxon>
        <taxon>Neoptera</taxon>
        <taxon>Endopterygota</taxon>
        <taxon>Coleoptera</taxon>
        <taxon>Polyphaga</taxon>
        <taxon>Elateriformia</taxon>
        <taxon>Elateroidea</taxon>
        <taxon>Elateridae</taxon>
        <taxon>Agrypninae</taxon>
        <taxon>Pyrophorini</taxon>
        <taxon>Ignelater</taxon>
    </lineage>
</organism>
<evidence type="ECO:0000256" key="2">
    <source>
        <dbReference type="ARBA" id="ARBA00006421"/>
    </source>
</evidence>
<feature type="compositionally biased region" description="Polar residues" evidence="12">
    <location>
        <begin position="406"/>
        <end position="419"/>
    </location>
</feature>
<dbReference type="AlphaFoldDB" id="A0A8K0CA61"/>
<keyword evidence="10 11" id="KW-0539">Nucleus</keyword>
<dbReference type="SUPFAM" id="SSF57716">
    <property type="entry name" value="Glucocorticoid receptor-like (DNA-binding domain)"/>
    <property type="match status" value="1"/>
</dbReference>
<evidence type="ECO:0000256" key="8">
    <source>
        <dbReference type="ARBA" id="ARBA00023163"/>
    </source>
</evidence>
<gene>
    <name evidence="15" type="ORF">ILUMI_24610</name>
</gene>
<dbReference type="EMBL" id="VTPC01090724">
    <property type="protein sequence ID" value="KAF2881561.1"/>
    <property type="molecule type" value="Genomic_DNA"/>
</dbReference>
<dbReference type="PRINTS" id="PR00545">
    <property type="entry name" value="RETINOIDXR"/>
</dbReference>
<dbReference type="Gene3D" id="3.30.50.10">
    <property type="entry name" value="Erythroid Transcription Factor GATA-1, subunit A"/>
    <property type="match status" value="1"/>
</dbReference>
<dbReference type="InterPro" id="IPR049635">
    <property type="entry name" value="HNF4_LBD"/>
</dbReference>
<protein>
    <recommendedName>
        <fullName evidence="17">Hepatocyte nuclear factor 4</fullName>
    </recommendedName>
</protein>
<comment type="caution">
    <text evidence="15">The sequence shown here is derived from an EMBL/GenBank/DDBJ whole genome shotgun (WGS) entry which is preliminary data.</text>
</comment>
<dbReference type="PROSITE" id="PS51030">
    <property type="entry name" value="NUCLEAR_REC_DBD_2"/>
    <property type="match status" value="1"/>
</dbReference>
<dbReference type="InterPro" id="IPR000003">
    <property type="entry name" value="Retinoid-X_rcpt/HNF4"/>
</dbReference>
<dbReference type="PRINTS" id="PR00398">
    <property type="entry name" value="STRDHORMONER"/>
</dbReference>
<dbReference type="SUPFAM" id="SSF48508">
    <property type="entry name" value="Nuclear receptor ligand-binding domain"/>
    <property type="match status" value="1"/>
</dbReference>
<evidence type="ECO:0000259" key="13">
    <source>
        <dbReference type="PROSITE" id="PS51030"/>
    </source>
</evidence>
<comment type="similarity">
    <text evidence="2">Belongs to the nuclear hormone receptor family. NR2 subfamily.</text>
</comment>